<reference evidence="2" key="1">
    <citation type="journal article" date="2019" name="PLoS Negl. Trop. Dis.">
        <title>Revisiting the worldwide diversity of Leptospira species in the environment.</title>
        <authorList>
            <person name="Vincent A.T."/>
            <person name="Schiettekatte O."/>
            <person name="Bourhy P."/>
            <person name="Veyrier F.J."/>
            <person name="Picardeau M."/>
        </authorList>
    </citation>
    <scope>NUCLEOTIDE SEQUENCE [LARGE SCALE GENOMIC DNA]</scope>
    <source>
        <strain evidence="2">201400974</strain>
    </source>
</reference>
<name>A0A4R9LJ26_9LEPT</name>
<dbReference type="RefSeq" id="WP_135765551.1">
    <property type="nucleotide sequence ID" value="NZ_RQHV01000062.1"/>
</dbReference>
<protein>
    <submittedName>
        <fullName evidence="2">Uncharacterized protein</fullName>
    </submittedName>
</protein>
<comment type="caution">
    <text evidence="2">The sequence shown here is derived from an EMBL/GenBank/DDBJ whole genome shotgun (WGS) entry which is preliminary data.</text>
</comment>
<keyword evidence="1" id="KW-0812">Transmembrane</keyword>
<organism evidence="2 3">
    <name type="scientific">Leptospira ilyithenensis</name>
    <dbReference type="NCBI Taxonomy" id="2484901"/>
    <lineage>
        <taxon>Bacteria</taxon>
        <taxon>Pseudomonadati</taxon>
        <taxon>Spirochaetota</taxon>
        <taxon>Spirochaetia</taxon>
        <taxon>Leptospirales</taxon>
        <taxon>Leptospiraceae</taxon>
        <taxon>Leptospira</taxon>
    </lineage>
</organism>
<keyword evidence="1" id="KW-1133">Transmembrane helix</keyword>
<sequence>MKNRLIYVIVSFILLFFLFFFLEEKTENITETNYWKENWKSVVYFPPKETWCGEKEPAFGKDPIFFRMFERGWKKSPLFSVSYFHPEEKDILTYEGNFNVKNSFSDLSVLKTKFIESSSEEIQKSYCIGDDAPRLVMNEDLLAIKFDDLQGRTLYFGKKTESDTARMTAREKDRVISPYSYLIEKFRNNTLSFRERQFITYSGGYLVSIEFIGQGQRIVAENNAKKNQYDSYVNHWNRPTGERIVLSPEIGNALENNTKALRADLYPDDENGPGLSFAKEAVKPEPEGNLSAKHSLGYKWKIRFYPKVQWKDQNYRPVVRDLSPYFEESPSFVKEETFQNFIQAVTNVKNASRWERPNQKIQ</sequence>
<dbReference type="Proteomes" id="UP000298264">
    <property type="component" value="Unassembled WGS sequence"/>
</dbReference>
<dbReference type="OrthoDB" id="337266at2"/>
<dbReference type="AlphaFoldDB" id="A0A4R9LJ26"/>
<keyword evidence="3" id="KW-1185">Reference proteome</keyword>
<evidence type="ECO:0000313" key="3">
    <source>
        <dbReference type="Proteomes" id="UP000298264"/>
    </source>
</evidence>
<gene>
    <name evidence="2" type="ORF">EHS11_16845</name>
</gene>
<proteinExistence type="predicted"/>
<evidence type="ECO:0000256" key="1">
    <source>
        <dbReference type="SAM" id="Phobius"/>
    </source>
</evidence>
<feature type="transmembrane region" description="Helical" evidence="1">
    <location>
        <begin position="5"/>
        <end position="22"/>
    </location>
</feature>
<dbReference type="EMBL" id="RQHV01000062">
    <property type="protein sequence ID" value="TGN06823.1"/>
    <property type="molecule type" value="Genomic_DNA"/>
</dbReference>
<keyword evidence="1" id="KW-0472">Membrane</keyword>
<accession>A0A4R9LJ26</accession>
<evidence type="ECO:0000313" key="2">
    <source>
        <dbReference type="EMBL" id="TGN06823.1"/>
    </source>
</evidence>